<dbReference type="CDD" id="cd02976">
    <property type="entry name" value="NrdH"/>
    <property type="match status" value="1"/>
</dbReference>
<dbReference type="Proteomes" id="UP000272015">
    <property type="component" value="Unassembled WGS sequence"/>
</dbReference>
<keyword evidence="6" id="KW-1015">Disulfide bond</keyword>
<dbReference type="InterPro" id="IPR002109">
    <property type="entry name" value="Glutaredoxin"/>
</dbReference>
<dbReference type="NCBIfam" id="TIGR02194">
    <property type="entry name" value="GlrX_NrdH"/>
    <property type="match status" value="1"/>
</dbReference>
<dbReference type="Pfam" id="PF00462">
    <property type="entry name" value="Glutaredoxin"/>
    <property type="match status" value="1"/>
</dbReference>
<keyword evidence="7" id="KW-0676">Redox-active center</keyword>
<comment type="caution">
    <text evidence="9">The sequence shown here is derived from an EMBL/GenBank/DDBJ whole genome shotgun (WGS) entry which is preliminary data.</text>
</comment>
<dbReference type="EMBL" id="QZVS01000066">
    <property type="protein sequence ID" value="RJT89950.1"/>
    <property type="molecule type" value="Genomic_DNA"/>
</dbReference>
<evidence type="ECO:0000256" key="5">
    <source>
        <dbReference type="ARBA" id="ARBA00022982"/>
    </source>
</evidence>
<dbReference type="SUPFAM" id="SSF52833">
    <property type="entry name" value="Thioredoxin-like"/>
    <property type="match status" value="1"/>
</dbReference>
<dbReference type="PANTHER" id="PTHR34386">
    <property type="entry name" value="GLUTAREDOXIN"/>
    <property type="match status" value="1"/>
</dbReference>
<dbReference type="GO" id="GO:0045454">
    <property type="term" value="P:cell redox homeostasis"/>
    <property type="evidence" value="ECO:0007669"/>
    <property type="project" value="InterPro"/>
</dbReference>
<feature type="domain" description="Glutaredoxin" evidence="8">
    <location>
        <begin position="3"/>
        <end position="59"/>
    </location>
</feature>
<dbReference type="RefSeq" id="WP_119972641.1">
    <property type="nucleotide sequence ID" value="NZ_JBHSQA010000023.1"/>
</dbReference>
<evidence type="ECO:0000256" key="4">
    <source>
        <dbReference type="ARBA" id="ARBA00022448"/>
    </source>
</evidence>
<dbReference type="InterPro" id="IPR036249">
    <property type="entry name" value="Thioredoxin-like_sf"/>
</dbReference>
<evidence type="ECO:0000259" key="8">
    <source>
        <dbReference type="Pfam" id="PF00462"/>
    </source>
</evidence>
<dbReference type="AlphaFoldDB" id="A0A3A5MIE4"/>
<dbReference type="InterPro" id="IPR011909">
    <property type="entry name" value="GlrX_NrdH"/>
</dbReference>
<protein>
    <recommendedName>
        <fullName evidence="3">Glutaredoxin-like protein NrdH</fullName>
    </recommendedName>
</protein>
<dbReference type="OrthoDB" id="8545217at2"/>
<dbReference type="PANTHER" id="PTHR34386:SF1">
    <property type="entry name" value="GLUTAREDOXIN-LIKE PROTEIN NRDH"/>
    <property type="match status" value="1"/>
</dbReference>
<accession>A0A3A5MIE4</accession>
<reference evidence="9 10" key="1">
    <citation type="submission" date="2018-09" db="EMBL/GenBank/DDBJ databases">
        <title>Novel species of Cryobacterium.</title>
        <authorList>
            <person name="Liu Q."/>
            <person name="Xin Y.-H."/>
        </authorList>
    </citation>
    <scope>NUCLEOTIDE SEQUENCE [LARGE SCALE GENOMIC DNA]</scope>
    <source>
        <strain evidence="9 10">Hh39</strain>
    </source>
</reference>
<dbReference type="Gene3D" id="3.40.30.10">
    <property type="entry name" value="Glutaredoxin"/>
    <property type="match status" value="1"/>
</dbReference>
<dbReference type="PROSITE" id="PS51354">
    <property type="entry name" value="GLUTAREDOXIN_2"/>
    <property type="match status" value="1"/>
</dbReference>
<dbReference type="GO" id="GO:0009055">
    <property type="term" value="F:electron transfer activity"/>
    <property type="evidence" value="ECO:0007669"/>
    <property type="project" value="TreeGrafter"/>
</dbReference>
<keyword evidence="5" id="KW-0249">Electron transport</keyword>
<evidence type="ECO:0000313" key="9">
    <source>
        <dbReference type="EMBL" id="RJT89950.1"/>
    </source>
</evidence>
<keyword evidence="4" id="KW-0813">Transport</keyword>
<evidence type="ECO:0000313" key="10">
    <source>
        <dbReference type="Proteomes" id="UP000272015"/>
    </source>
</evidence>
<sequence>MMTVYSKPNCVQCTATYRALDGTGIEYQVIDLTSSAAALEYVMEELGYSQAPVVVVDEHDHWSGFRPDKIAQHVSAQVWSVPQITRSVA</sequence>
<name>A0A3A5MIE4_9MICO</name>
<comment type="similarity">
    <text evidence="2">Belongs to the glutaredoxin family.</text>
</comment>
<evidence type="ECO:0000256" key="6">
    <source>
        <dbReference type="ARBA" id="ARBA00023157"/>
    </source>
</evidence>
<evidence type="ECO:0000256" key="2">
    <source>
        <dbReference type="ARBA" id="ARBA00007787"/>
    </source>
</evidence>
<comment type="function">
    <text evidence="1">Electron transport system for the ribonucleotide reductase system NrdEF.</text>
</comment>
<organism evidence="9 10">
    <name type="scientific">Cryobacterium melibiosiphilum</name>
    <dbReference type="NCBI Taxonomy" id="995039"/>
    <lineage>
        <taxon>Bacteria</taxon>
        <taxon>Bacillati</taxon>
        <taxon>Actinomycetota</taxon>
        <taxon>Actinomycetes</taxon>
        <taxon>Micrococcales</taxon>
        <taxon>Microbacteriaceae</taxon>
        <taxon>Cryobacterium</taxon>
    </lineage>
</organism>
<evidence type="ECO:0000256" key="1">
    <source>
        <dbReference type="ARBA" id="ARBA00002292"/>
    </source>
</evidence>
<evidence type="ECO:0000256" key="3">
    <source>
        <dbReference type="ARBA" id="ARBA00017945"/>
    </source>
</evidence>
<keyword evidence="10" id="KW-1185">Reference proteome</keyword>
<gene>
    <name evidence="9" type="primary">nrdH</name>
    <name evidence="9" type="ORF">D6T64_05130</name>
</gene>
<evidence type="ECO:0000256" key="7">
    <source>
        <dbReference type="ARBA" id="ARBA00023284"/>
    </source>
</evidence>
<dbReference type="InterPro" id="IPR051548">
    <property type="entry name" value="Grx-like_ET"/>
</dbReference>
<proteinExistence type="inferred from homology"/>